<dbReference type="GO" id="GO:0005737">
    <property type="term" value="C:cytoplasm"/>
    <property type="evidence" value="ECO:0007669"/>
    <property type="project" value="TreeGrafter"/>
</dbReference>
<dbReference type="InterPro" id="IPR032466">
    <property type="entry name" value="Metal_Hydrolase"/>
</dbReference>
<dbReference type="GO" id="GO:0016787">
    <property type="term" value="F:hydrolase activity"/>
    <property type="evidence" value="ECO:0007669"/>
    <property type="project" value="InterPro"/>
</dbReference>
<feature type="domain" description="Amidohydrolase-related" evidence="3">
    <location>
        <begin position="316"/>
        <end position="546"/>
    </location>
</feature>
<feature type="region of interest" description="Disordered" evidence="2">
    <location>
        <begin position="184"/>
        <end position="203"/>
    </location>
</feature>
<dbReference type="Gene3D" id="3.20.20.140">
    <property type="entry name" value="Metal-dependent hydrolases"/>
    <property type="match status" value="1"/>
</dbReference>
<dbReference type="AlphaFoldDB" id="A0A9Q8YE36"/>
<gene>
    <name evidence="4" type="ORF">NE863_26440</name>
</gene>
<geneLocation type="plasmid" evidence="4 5">
    <name>pA</name>
</geneLocation>
<evidence type="ECO:0000313" key="5">
    <source>
        <dbReference type="Proteomes" id="UP001055460"/>
    </source>
</evidence>
<name>A0A9Q8YE36_ENSAD</name>
<sequence length="576" mass="64372">MFARLFEGVSQQEGMMGVDWAGPVAAVTRRNVLRLFSAGVMANVLSGCRHDWPPAAACELPYPIVDVHCHFFNAADVPVEGLVRYVALREKLPEAKLSADPLQSKRLENALVVFLVTALGDVAPKAKAEDAILKKRVPRPSDAEFERRKDEQLRIAVKQLVALAGEQRASLTARSGAETPDYQGLLEQIGGTPGLPQGLQRRSGSVEETDVDALASAAKAHDQIGNYLSFVRLMQDYRENLAETYARIFASKCRFSMITPSILDFEKSIGGRASPQHDQIDVMDEIQQLVIKRHGIHMHSFVGFDPHREAQKRGSSLENVRYAIMEKGFIGVKIYPPMGFKAWGNADPAIDAALKRLYDWCRDNSVPIMAHAENSIGAGCGYGNMASPVYWKKLLDTNRYNDLRINLAHFGAFDEVIRPGAPTGVMVSCAQDKFSGPPTWEDIIGKTIDHGRRPNLFADLSYLSELVTDNTPGLHEKIRALLDKWLRDYDPDARHLMFGTDWSMMALEKDYNAYVPRIAQQLKEANVSEEDQQNIFWKNASRYLGLDRPGPTRQRLATYCRKRGLDASWLSQLEIA</sequence>
<evidence type="ECO:0000256" key="1">
    <source>
        <dbReference type="ARBA" id="ARBA00023239"/>
    </source>
</evidence>
<protein>
    <submittedName>
        <fullName evidence="4">Amidohydrolase</fullName>
    </submittedName>
</protein>
<proteinExistence type="predicted"/>
<organism evidence="4 5">
    <name type="scientific">Ensifer adhaerens</name>
    <name type="common">Sinorhizobium morelense</name>
    <dbReference type="NCBI Taxonomy" id="106592"/>
    <lineage>
        <taxon>Bacteria</taxon>
        <taxon>Pseudomonadati</taxon>
        <taxon>Pseudomonadota</taxon>
        <taxon>Alphaproteobacteria</taxon>
        <taxon>Hyphomicrobiales</taxon>
        <taxon>Rhizobiaceae</taxon>
        <taxon>Sinorhizobium/Ensifer group</taxon>
        <taxon>Ensifer</taxon>
    </lineage>
</organism>
<dbReference type="EMBL" id="CP098808">
    <property type="protein sequence ID" value="USJ25999.1"/>
    <property type="molecule type" value="Genomic_DNA"/>
</dbReference>
<accession>A0A9Q8YE36</accession>
<dbReference type="PANTHER" id="PTHR21240">
    <property type="entry name" value="2-AMINO-3-CARBOXYLMUCONATE-6-SEMIALDEHYDE DECARBOXYLASE"/>
    <property type="match status" value="1"/>
</dbReference>
<dbReference type="Proteomes" id="UP001055460">
    <property type="component" value="Plasmid pA"/>
</dbReference>
<dbReference type="RefSeq" id="WP_192372165.1">
    <property type="nucleotide sequence ID" value="NZ_CP098808.1"/>
</dbReference>
<dbReference type="InterPro" id="IPR032465">
    <property type="entry name" value="ACMSD"/>
</dbReference>
<evidence type="ECO:0000259" key="3">
    <source>
        <dbReference type="Pfam" id="PF04909"/>
    </source>
</evidence>
<dbReference type="GO" id="GO:0019748">
    <property type="term" value="P:secondary metabolic process"/>
    <property type="evidence" value="ECO:0007669"/>
    <property type="project" value="TreeGrafter"/>
</dbReference>
<dbReference type="GO" id="GO:0016831">
    <property type="term" value="F:carboxy-lyase activity"/>
    <property type="evidence" value="ECO:0007669"/>
    <property type="project" value="InterPro"/>
</dbReference>
<dbReference type="Pfam" id="PF04909">
    <property type="entry name" value="Amidohydro_2"/>
    <property type="match status" value="1"/>
</dbReference>
<evidence type="ECO:0000256" key="2">
    <source>
        <dbReference type="SAM" id="MobiDB-lite"/>
    </source>
</evidence>
<dbReference type="PANTHER" id="PTHR21240:SF28">
    <property type="entry name" value="ISO-OROTATE DECARBOXYLASE (EUROFUNG)"/>
    <property type="match status" value="1"/>
</dbReference>
<evidence type="ECO:0000313" key="4">
    <source>
        <dbReference type="EMBL" id="USJ25999.1"/>
    </source>
</evidence>
<dbReference type="InterPro" id="IPR006680">
    <property type="entry name" value="Amidohydro-rel"/>
</dbReference>
<keyword evidence="1" id="KW-0456">Lyase</keyword>
<keyword evidence="4" id="KW-0614">Plasmid</keyword>
<dbReference type="SUPFAM" id="SSF51556">
    <property type="entry name" value="Metallo-dependent hydrolases"/>
    <property type="match status" value="1"/>
</dbReference>
<reference evidence="4" key="1">
    <citation type="submission" date="2022-06" db="EMBL/GenBank/DDBJ databases">
        <title>Physiological and biochemical characterization and genomic elucidation of a strain of the genus Ensifer adhaerens M8 that combines arsenic oxidation and chromium reduction.</title>
        <authorList>
            <person name="Li X."/>
            <person name="Yu c."/>
        </authorList>
    </citation>
    <scope>NUCLEOTIDE SEQUENCE</scope>
    <source>
        <strain evidence="4">M8</strain>
        <plasmid evidence="4">pA</plasmid>
    </source>
</reference>